<evidence type="ECO:0000313" key="1">
    <source>
        <dbReference type="EMBL" id="CAJ2512773.1"/>
    </source>
</evidence>
<organism evidence="1 2">
    <name type="scientific">Anthostomella pinea</name>
    <dbReference type="NCBI Taxonomy" id="933095"/>
    <lineage>
        <taxon>Eukaryota</taxon>
        <taxon>Fungi</taxon>
        <taxon>Dikarya</taxon>
        <taxon>Ascomycota</taxon>
        <taxon>Pezizomycotina</taxon>
        <taxon>Sordariomycetes</taxon>
        <taxon>Xylariomycetidae</taxon>
        <taxon>Xylariales</taxon>
        <taxon>Xylariaceae</taxon>
        <taxon>Anthostomella</taxon>
    </lineage>
</organism>
<dbReference type="EMBL" id="CAUWAG010000020">
    <property type="protein sequence ID" value="CAJ2512773.1"/>
    <property type="molecule type" value="Genomic_DNA"/>
</dbReference>
<accession>A0AAI8VXA9</accession>
<name>A0AAI8VXA9_9PEZI</name>
<dbReference type="Proteomes" id="UP001295740">
    <property type="component" value="Unassembled WGS sequence"/>
</dbReference>
<comment type="caution">
    <text evidence="1">The sequence shown here is derived from an EMBL/GenBank/DDBJ whole genome shotgun (WGS) entry which is preliminary data.</text>
</comment>
<evidence type="ECO:0000313" key="2">
    <source>
        <dbReference type="Proteomes" id="UP001295740"/>
    </source>
</evidence>
<keyword evidence="2" id="KW-1185">Reference proteome</keyword>
<protein>
    <submittedName>
        <fullName evidence="1">Uu.00g008920.m01.CDS01</fullName>
    </submittedName>
</protein>
<proteinExistence type="predicted"/>
<gene>
    <name evidence="1" type="ORF">KHLLAP_LOCUS13241</name>
</gene>
<reference evidence="1" key="1">
    <citation type="submission" date="2023-10" db="EMBL/GenBank/DDBJ databases">
        <authorList>
            <person name="Hackl T."/>
        </authorList>
    </citation>
    <scope>NUCLEOTIDE SEQUENCE</scope>
</reference>
<sequence>MAGATTEDVWIIIRYTWLKMLQKTARLGPGEWIKLNAFIELARDTVVRCDSILAEWNHRRERESCLKLYGALRGFPIAKWKTLDVSWQTQDGLMRFPMRN</sequence>
<dbReference type="AlphaFoldDB" id="A0AAI8VXA9"/>